<organism evidence="1 2">
    <name type="scientific">Hamiltosporidium tvaerminnensis</name>
    <dbReference type="NCBI Taxonomy" id="1176355"/>
    <lineage>
        <taxon>Eukaryota</taxon>
        <taxon>Fungi</taxon>
        <taxon>Fungi incertae sedis</taxon>
        <taxon>Microsporidia</taxon>
        <taxon>Dubosqiidae</taxon>
        <taxon>Hamiltosporidium</taxon>
    </lineage>
</organism>
<proteinExistence type="predicted"/>
<protein>
    <submittedName>
        <fullName evidence="1">Uncharacterized protein</fullName>
    </submittedName>
</protein>
<keyword evidence="2" id="KW-1185">Reference proteome</keyword>
<dbReference type="Proteomes" id="UP000292282">
    <property type="component" value="Unassembled WGS sequence"/>
</dbReference>
<comment type="caution">
    <text evidence="1">The sequence shown here is derived from an EMBL/GenBank/DDBJ whole genome shotgun (WGS) entry which is preliminary data.</text>
</comment>
<dbReference type="AlphaFoldDB" id="A0A4Q9M1J5"/>
<name>A0A4Q9M1J5_9MICR</name>
<accession>A0A4Q9M1J5</accession>
<evidence type="ECO:0000313" key="1">
    <source>
        <dbReference type="EMBL" id="TBU17611.1"/>
    </source>
</evidence>
<gene>
    <name evidence="1" type="ORF">CWI38_0284p0060</name>
</gene>
<sequence length="78" mass="9446">MFIINKMLPPSHLYNIYVDYTLRKRMEDGMFFEDAMDRFDYLVGTDYMESEGIIIQNKERKMEEKGTNFLEPEYAMKI</sequence>
<reference evidence="1 2" key="1">
    <citation type="submission" date="2017-12" db="EMBL/GenBank/DDBJ databases">
        <authorList>
            <person name="Pombert J.-F."/>
            <person name="Haag K.L."/>
            <person name="Ebert D."/>
        </authorList>
    </citation>
    <scope>NUCLEOTIDE SEQUENCE [LARGE SCALE GENOMIC DNA]</scope>
    <source>
        <strain evidence="1">IL-G-3</strain>
    </source>
</reference>
<dbReference type="VEuPathDB" id="MicrosporidiaDB:CWI38_0284p0060"/>
<dbReference type="EMBL" id="PITK01000284">
    <property type="protein sequence ID" value="TBU17611.1"/>
    <property type="molecule type" value="Genomic_DNA"/>
</dbReference>
<evidence type="ECO:0000313" key="2">
    <source>
        <dbReference type="Proteomes" id="UP000292282"/>
    </source>
</evidence>